<comment type="caution">
    <text evidence="1">The sequence shown here is derived from an EMBL/GenBank/DDBJ whole genome shotgun (WGS) entry which is preliminary data.</text>
</comment>
<dbReference type="Pfam" id="PF09365">
    <property type="entry name" value="DUF2461"/>
    <property type="match status" value="1"/>
</dbReference>
<dbReference type="NCBIfam" id="TIGR02453">
    <property type="entry name" value="TIGR02453 family protein"/>
    <property type="match status" value="1"/>
</dbReference>
<evidence type="ECO:0000313" key="1">
    <source>
        <dbReference type="EMBL" id="MCF7569055.1"/>
    </source>
</evidence>
<organism evidence="1 2">
    <name type="scientific">Wocania arenilitoris</name>
    <dbReference type="NCBI Taxonomy" id="2044858"/>
    <lineage>
        <taxon>Bacteria</taxon>
        <taxon>Pseudomonadati</taxon>
        <taxon>Bacteroidota</taxon>
        <taxon>Flavobacteriia</taxon>
        <taxon>Flavobacteriales</taxon>
        <taxon>Flavobacteriaceae</taxon>
        <taxon>Wocania</taxon>
    </lineage>
</organism>
<protein>
    <submittedName>
        <fullName evidence="1">DUF2461 domain-containing protein</fullName>
    </submittedName>
</protein>
<name>A0AAE3ES24_9FLAO</name>
<evidence type="ECO:0000313" key="2">
    <source>
        <dbReference type="Proteomes" id="UP001199795"/>
    </source>
</evidence>
<dbReference type="PANTHER" id="PTHR36452:SF1">
    <property type="entry name" value="DUF2461 DOMAIN-CONTAINING PROTEIN"/>
    <property type="match status" value="1"/>
</dbReference>
<keyword evidence="2" id="KW-1185">Reference proteome</keyword>
<dbReference type="InterPro" id="IPR012808">
    <property type="entry name" value="CHP02453"/>
</dbReference>
<dbReference type="EMBL" id="JAKKDU010000014">
    <property type="protein sequence ID" value="MCF7569055.1"/>
    <property type="molecule type" value="Genomic_DNA"/>
</dbReference>
<dbReference type="Proteomes" id="UP001199795">
    <property type="component" value="Unassembled WGS sequence"/>
</dbReference>
<dbReference type="RefSeq" id="WP_237240390.1">
    <property type="nucleotide sequence ID" value="NZ_JAKKDU010000014.1"/>
</dbReference>
<accession>A0AAE3ES24</accession>
<proteinExistence type="predicted"/>
<dbReference type="AlphaFoldDB" id="A0AAE3ES24"/>
<dbReference type="PANTHER" id="PTHR36452">
    <property type="entry name" value="CHROMOSOME 12, WHOLE GENOME SHOTGUN SEQUENCE"/>
    <property type="match status" value="1"/>
</dbReference>
<reference evidence="1" key="1">
    <citation type="submission" date="2022-01" db="EMBL/GenBank/DDBJ databases">
        <title>Draft genome sequence of Sabulilitoribacter arenilitoris KCTC 52401.</title>
        <authorList>
            <person name="Oh J.-S."/>
        </authorList>
    </citation>
    <scope>NUCLEOTIDE SEQUENCE</scope>
    <source>
        <strain evidence="1">HMF6543</strain>
    </source>
</reference>
<sequence>MNGTKKYFTQDFIKFFKELESNNNKEWFNKNKPNYEEFVDEPFNLFVKRLLEILCKLDGTIRINASEAIFRLNRDLRFSKDKSPYKVFKSALISSKGRRHKAEPGFYLEIGATDIKISGGCFKLTPKQMKHIGNNMHLVNPIISKQTFVSYCGELRKTKSSLTFETLLSSELVSSDELDILILTHWQIMLPVVNIFKEILKQEKQ</sequence>
<gene>
    <name evidence="1" type="ORF">L3X37_11865</name>
</gene>